<protein>
    <submittedName>
        <fullName evidence="2">Uncharacterized protein</fullName>
    </submittedName>
</protein>
<evidence type="ECO:0000313" key="3">
    <source>
        <dbReference type="Proteomes" id="UP001079535"/>
    </source>
</evidence>
<name>A0A9Q4I1L0_MEDGN</name>
<dbReference type="RefSeq" id="WP_118048151.1">
    <property type="nucleotide sequence ID" value="NZ_JAPRAY010000003.1"/>
</dbReference>
<sequence>MNVDNVIVLSFSILFVIYAIVEILNIVTNVKVRNTYSEYRDLIKEQNDLLIQDIHYLKTLLGIAIDKAESNNKVGE</sequence>
<comment type="caution">
    <text evidence="2">The sequence shown here is derived from an EMBL/GenBank/DDBJ whole genome shotgun (WGS) entry which is preliminary data.</text>
</comment>
<keyword evidence="1" id="KW-1133">Transmembrane helix</keyword>
<keyword evidence="1" id="KW-0472">Membrane</keyword>
<feature type="transmembrane region" description="Helical" evidence="1">
    <location>
        <begin position="6"/>
        <end position="27"/>
    </location>
</feature>
<dbReference type="Proteomes" id="UP001079535">
    <property type="component" value="Unassembled WGS sequence"/>
</dbReference>
<keyword evidence="1" id="KW-0812">Transmembrane</keyword>
<gene>
    <name evidence="2" type="ORF">OZZ17_03810</name>
</gene>
<dbReference type="EMBL" id="JAPRAY010000003">
    <property type="protein sequence ID" value="MCZ0666663.1"/>
    <property type="molecule type" value="Genomic_DNA"/>
</dbReference>
<accession>A0A9Q4I1L0</accession>
<proteinExistence type="predicted"/>
<evidence type="ECO:0000313" key="2">
    <source>
        <dbReference type="EMBL" id="MCZ0666663.1"/>
    </source>
</evidence>
<reference evidence="2" key="1">
    <citation type="submission" date="2022-11" db="EMBL/GenBank/DDBJ databases">
        <title>Temperate bacteriophages infecting mucin-degrading bacterium Ruminococcus gnavus from the human gut.</title>
        <authorList>
            <person name="Buttimer C."/>
        </authorList>
    </citation>
    <scope>NUCLEOTIDE SEQUENCE</scope>
    <source>
        <strain evidence="2">CCUG 49994</strain>
    </source>
</reference>
<evidence type="ECO:0000256" key="1">
    <source>
        <dbReference type="SAM" id="Phobius"/>
    </source>
</evidence>
<organism evidence="2 3">
    <name type="scientific">Mediterraneibacter gnavus</name>
    <name type="common">Ruminococcus gnavus</name>
    <dbReference type="NCBI Taxonomy" id="33038"/>
    <lineage>
        <taxon>Bacteria</taxon>
        <taxon>Bacillati</taxon>
        <taxon>Bacillota</taxon>
        <taxon>Clostridia</taxon>
        <taxon>Lachnospirales</taxon>
        <taxon>Lachnospiraceae</taxon>
        <taxon>Mediterraneibacter</taxon>
    </lineage>
</organism>
<dbReference type="AlphaFoldDB" id="A0A9Q4I1L0"/>